<feature type="chain" id="PRO_5022206303" evidence="9">
    <location>
        <begin position="31"/>
        <end position="287"/>
    </location>
</feature>
<organism evidence="11 12">
    <name type="scientific">Gimesia chilikensis</name>
    <dbReference type="NCBI Taxonomy" id="2605989"/>
    <lineage>
        <taxon>Bacteria</taxon>
        <taxon>Pseudomonadati</taxon>
        <taxon>Planctomycetota</taxon>
        <taxon>Planctomycetia</taxon>
        <taxon>Planctomycetales</taxon>
        <taxon>Planctomycetaceae</taxon>
        <taxon>Gimesia</taxon>
    </lineage>
</organism>
<evidence type="ECO:0000313" key="12">
    <source>
        <dbReference type="Proteomes" id="UP000320421"/>
    </source>
</evidence>
<feature type="signal peptide" evidence="9">
    <location>
        <begin position="1"/>
        <end position="30"/>
    </location>
</feature>
<dbReference type="Pfam" id="PF01618">
    <property type="entry name" value="MotA_ExbB"/>
    <property type="match status" value="1"/>
</dbReference>
<keyword evidence="3 8" id="KW-0812">Transmembrane</keyword>
<proteinExistence type="inferred from homology"/>
<sequence precursor="true">MDRSKSPLKRFALCCLLCCLSLLTPALCLAADDSGDTGASEISKVDLRQLVDDAGTIGIIIAVLSIAMVALIVEHLISIRSNALMPPGLAEEVHSLIAQQQYRSADSVCKSNPSFLSYILSAGLSEVQMGYGAVEKAMEDAAMQQSARLNRKIEYLSVIGTLSPMLGLLGTVWGMILAFSEFTAKANPDVAELAPGISKALITTLFGLSVTVPALASFAFFRNRIDELVAQSSLLAEHVFADFKHATVLGNRPVPKQPRKRAEEELAQRMANQQTAHPAPPPGGQET</sequence>
<evidence type="ECO:0000256" key="3">
    <source>
        <dbReference type="ARBA" id="ARBA00022692"/>
    </source>
</evidence>
<dbReference type="GO" id="GO:0017038">
    <property type="term" value="P:protein import"/>
    <property type="evidence" value="ECO:0007669"/>
    <property type="project" value="TreeGrafter"/>
</dbReference>
<dbReference type="RefSeq" id="WP_145188045.1">
    <property type="nucleotide sequence ID" value="NZ_CP036266.1"/>
</dbReference>
<keyword evidence="5 8" id="KW-0472">Membrane</keyword>
<reference evidence="11 12" key="1">
    <citation type="submission" date="2019-02" db="EMBL/GenBank/DDBJ databases">
        <title>Deep-cultivation of Planctomycetes and their phenomic and genomic characterization uncovers novel biology.</title>
        <authorList>
            <person name="Wiegand S."/>
            <person name="Jogler M."/>
            <person name="Boedeker C."/>
            <person name="Pinto D."/>
            <person name="Vollmers J."/>
            <person name="Rivas-Marin E."/>
            <person name="Kohn T."/>
            <person name="Peeters S.H."/>
            <person name="Heuer A."/>
            <person name="Rast P."/>
            <person name="Oberbeckmann S."/>
            <person name="Bunk B."/>
            <person name="Jeske O."/>
            <person name="Meyerdierks A."/>
            <person name="Storesund J.E."/>
            <person name="Kallscheuer N."/>
            <person name="Luecker S."/>
            <person name="Lage O.M."/>
            <person name="Pohl T."/>
            <person name="Merkel B.J."/>
            <person name="Hornburger P."/>
            <person name="Mueller R.-W."/>
            <person name="Bruemmer F."/>
            <person name="Labrenz M."/>
            <person name="Spormann A.M."/>
            <person name="Op den Camp H."/>
            <person name="Overmann J."/>
            <person name="Amann R."/>
            <person name="Jetten M.S.M."/>
            <person name="Mascher T."/>
            <person name="Medema M.H."/>
            <person name="Devos D.P."/>
            <person name="Kaster A.-K."/>
            <person name="Ovreas L."/>
            <person name="Rohde M."/>
            <person name="Galperin M.Y."/>
            <person name="Jogler C."/>
        </authorList>
    </citation>
    <scope>NUCLEOTIDE SEQUENCE [LARGE SCALE GENOMIC DNA]</scope>
    <source>
        <strain evidence="11 12">HG66A1</strain>
    </source>
</reference>
<feature type="compositionally biased region" description="Pro residues" evidence="7">
    <location>
        <begin position="278"/>
        <end position="287"/>
    </location>
</feature>
<protein>
    <submittedName>
        <fullName evidence="11">Biopolymer transport protein ExbB</fullName>
    </submittedName>
</protein>
<evidence type="ECO:0000256" key="6">
    <source>
        <dbReference type="RuleBase" id="RU004057"/>
    </source>
</evidence>
<keyword evidence="4 8" id="KW-1133">Transmembrane helix</keyword>
<feature type="region of interest" description="Disordered" evidence="7">
    <location>
        <begin position="251"/>
        <end position="287"/>
    </location>
</feature>
<dbReference type="InterPro" id="IPR050790">
    <property type="entry name" value="ExbB/TolQ_transport"/>
</dbReference>
<evidence type="ECO:0000256" key="2">
    <source>
        <dbReference type="ARBA" id="ARBA00022475"/>
    </source>
</evidence>
<dbReference type="AlphaFoldDB" id="A0A517PSJ8"/>
<dbReference type="OrthoDB" id="9809716at2"/>
<evidence type="ECO:0000256" key="7">
    <source>
        <dbReference type="SAM" id="MobiDB-lite"/>
    </source>
</evidence>
<dbReference type="GO" id="GO:0005886">
    <property type="term" value="C:plasma membrane"/>
    <property type="evidence" value="ECO:0007669"/>
    <property type="project" value="UniProtKB-SubCell"/>
</dbReference>
<evidence type="ECO:0000256" key="9">
    <source>
        <dbReference type="SAM" id="SignalP"/>
    </source>
</evidence>
<evidence type="ECO:0000256" key="1">
    <source>
        <dbReference type="ARBA" id="ARBA00004651"/>
    </source>
</evidence>
<comment type="subcellular location">
    <subcellularLocation>
        <location evidence="1">Cell membrane</location>
        <topology evidence="1">Multi-pass membrane protein</topology>
    </subcellularLocation>
    <subcellularLocation>
        <location evidence="6">Membrane</location>
        <topology evidence="6">Multi-pass membrane protein</topology>
    </subcellularLocation>
</comment>
<dbReference type="InterPro" id="IPR002898">
    <property type="entry name" value="MotA_ExbB_proton_chnl"/>
</dbReference>
<feature type="transmembrane region" description="Helical" evidence="8">
    <location>
        <begin position="200"/>
        <end position="221"/>
    </location>
</feature>
<keyword evidence="2" id="KW-1003">Cell membrane</keyword>
<keyword evidence="6" id="KW-0653">Protein transport</keyword>
<evidence type="ECO:0000256" key="4">
    <source>
        <dbReference type="ARBA" id="ARBA00022989"/>
    </source>
</evidence>
<dbReference type="Proteomes" id="UP000320421">
    <property type="component" value="Chromosome"/>
</dbReference>
<dbReference type="PANTHER" id="PTHR30625:SF17">
    <property type="entry name" value="TOLQ-RELATED"/>
    <property type="match status" value="1"/>
</dbReference>
<keyword evidence="12" id="KW-1185">Reference proteome</keyword>
<accession>A0A517PSJ8</accession>
<keyword evidence="9" id="KW-0732">Signal</keyword>
<name>A0A517PSJ8_9PLAN</name>
<dbReference type="EMBL" id="CP036266">
    <property type="protein sequence ID" value="QDT22344.1"/>
    <property type="molecule type" value="Genomic_DNA"/>
</dbReference>
<feature type="domain" description="MotA/TolQ/ExbB proton channel" evidence="10">
    <location>
        <begin position="117"/>
        <end position="231"/>
    </location>
</feature>
<evidence type="ECO:0000256" key="8">
    <source>
        <dbReference type="SAM" id="Phobius"/>
    </source>
</evidence>
<feature type="transmembrane region" description="Helical" evidence="8">
    <location>
        <begin position="54"/>
        <end position="77"/>
    </location>
</feature>
<keyword evidence="6" id="KW-0813">Transport</keyword>
<feature type="transmembrane region" description="Helical" evidence="8">
    <location>
        <begin position="155"/>
        <end position="180"/>
    </location>
</feature>
<dbReference type="PANTHER" id="PTHR30625">
    <property type="entry name" value="PROTEIN TOLQ"/>
    <property type="match status" value="1"/>
</dbReference>
<evidence type="ECO:0000256" key="5">
    <source>
        <dbReference type="ARBA" id="ARBA00023136"/>
    </source>
</evidence>
<evidence type="ECO:0000313" key="11">
    <source>
        <dbReference type="EMBL" id="QDT22344.1"/>
    </source>
</evidence>
<comment type="similarity">
    <text evidence="6">Belongs to the exbB/tolQ family.</text>
</comment>
<evidence type="ECO:0000259" key="10">
    <source>
        <dbReference type="Pfam" id="PF01618"/>
    </source>
</evidence>
<gene>
    <name evidence="11" type="primary">exbB_2</name>
    <name evidence="11" type="ORF">HG66A1_41510</name>
</gene>